<name>A0A1I3UCY0_9BACT</name>
<reference evidence="4" key="1">
    <citation type="submission" date="2016-10" db="EMBL/GenBank/DDBJ databases">
        <authorList>
            <person name="Varghese N."/>
            <person name="Submissions S."/>
        </authorList>
    </citation>
    <scope>NUCLEOTIDE SEQUENCE [LARGE SCALE GENOMIC DNA]</scope>
    <source>
        <strain evidence="4">DSM 5918</strain>
    </source>
</reference>
<accession>A0A1I3UCY0</accession>
<dbReference type="RefSeq" id="WP_092374367.1">
    <property type="nucleotide sequence ID" value="NZ_FORX01000007.1"/>
</dbReference>
<dbReference type="InterPro" id="IPR029479">
    <property type="entry name" value="Nitroreductase"/>
</dbReference>
<gene>
    <name evidence="3" type="ORF">SAMN04488082_107106</name>
</gene>
<dbReference type="EMBL" id="FORX01000007">
    <property type="protein sequence ID" value="SFJ80499.1"/>
    <property type="molecule type" value="Genomic_DNA"/>
</dbReference>
<sequence length="201" mass="22105">MNHHHNETLATIHARHSIRQFAPRDLSEDMVMAMLDAANQAPSAHNRQSWKFVILEGEARSNLAELVSSASKTFQKPASSLLRMAARSIASAPVTIAVINTGDLISHGTELFHVDREMGFDFFRTMEIQSSAAAVENLLLAATSMGLGAVWLGILYLIKDEILTFLQEPKGEFMAVIPVGHPVRPTQGPNKKPLQNVIKKI</sequence>
<keyword evidence="1" id="KW-1133">Transmembrane helix</keyword>
<keyword evidence="1" id="KW-0472">Membrane</keyword>
<dbReference type="InterPro" id="IPR000415">
    <property type="entry name" value="Nitroreductase-like"/>
</dbReference>
<dbReference type="Proteomes" id="UP000198635">
    <property type="component" value="Unassembled WGS sequence"/>
</dbReference>
<feature type="transmembrane region" description="Helical" evidence="1">
    <location>
        <begin position="138"/>
        <end position="158"/>
    </location>
</feature>
<dbReference type="OrthoDB" id="9802510at2"/>
<dbReference type="CDD" id="cd02062">
    <property type="entry name" value="Nitro_FMN_reductase"/>
    <property type="match status" value="1"/>
</dbReference>
<evidence type="ECO:0000313" key="4">
    <source>
        <dbReference type="Proteomes" id="UP000198635"/>
    </source>
</evidence>
<keyword evidence="4" id="KW-1185">Reference proteome</keyword>
<dbReference type="SUPFAM" id="SSF55469">
    <property type="entry name" value="FMN-dependent nitroreductase-like"/>
    <property type="match status" value="1"/>
</dbReference>
<evidence type="ECO:0000259" key="2">
    <source>
        <dbReference type="Pfam" id="PF00881"/>
    </source>
</evidence>
<dbReference type="GO" id="GO:0016491">
    <property type="term" value="F:oxidoreductase activity"/>
    <property type="evidence" value="ECO:0007669"/>
    <property type="project" value="InterPro"/>
</dbReference>
<organism evidence="3 4">
    <name type="scientific">Desulfomicrobium apsheronum</name>
    <dbReference type="NCBI Taxonomy" id="52560"/>
    <lineage>
        <taxon>Bacteria</taxon>
        <taxon>Pseudomonadati</taxon>
        <taxon>Thermodesulfobacteriota</taxon>
        <taxon>Desulfovibrionia</taxon>
        <taxon>Desulfovibrionales</taxon>
        <taxon>Desulfomicrobiaceae</taxon>
        <taxon>Desulfomicrobium</taxon>
    </lineage>
</organism>
<evidence type="ECO:0000256" key="1">
    <source>
        <dbReference type="SAM" id="Phobius"/>
    </source>
</evidence>
<evidence type="ECO:0000313" key="3">
    <source>
        <dbReference type="EMBL" id="SFJ80499.1"/>
    </source>
</evidence>
<keyword evidence="1" id="KW-0812">Transmembrane</keyword>
<dbReference type="AlphaFoldDB" id="A0A1I3UCY0"/>
<dbReference type="Gene3D" id="3.40.109.10">
    <property type="entry name" value="NADH Oxidase"/>
    <property type="match status" value="1"/>
</dbReference>
<feature type="domain" description="Nitroreductase" evidence="2">
    <location>
        <begin position="12"/>
        <end position="181"/>
    </location>
</feature>
<dbReference type="InterPro" id="IPR050627">
    <property type="entry name" value="Nitroreductase/BluB"/>
</dbReference>
<proteinExistence type="predicted"/>
<dbReference type="PANTHER" id="PTHR23026:SF123">
    <property type="entry name" value="NAD(P)H NITROREDUCTASE RV3131-RELATED"/>
    <property type="match status" value="1"/>
</dbReference>
<dbReference type="PANTHER" id="PTHR23026">
    <property type="entry name" value="NADPH NITROREDUCTASE"/>
    <property type="match status" value="1"/>
</dbReference>
<dbReference type="Pfam" id="PF00881">
    <property type="entry name" value="Nitroreductase"/>
    <property type="match status" value="1"/>
</dbReference>
<dbReference type="STRING" id="52560.SAMN04488082_107106"/>
<protein>
    <submittedName>
        <fullName evidence="3">Nitroreductase</fullName>
    </submittedName>
</protein>